<keyword evidence="1" id="KW-0143">Chaperone</keyword>
<sequence length="150" mass="17100">MPPYGSSTIINAPIGIIRHRDSTHIHIGSQIVNTQAPVVRCKSYVNIDLGPHKPNDLNRLCMQYSSESIDLRKRRLLFRSMNTGMKELDLILSEFISLNPDFVESNLSEFESFLDMETCTIYDIIMGKVSYEGGNLVIDHIKSFVESKYK</sequence>
<dbReference type="InterPro" id="IPR036714">
    <property type="entry name" value="SDH_sf"/>
</dbReference>
<dbReference type="SUPFAM" id="SSF109910">
    <property type="entry name" value="YgfY-like"/>
    <property type="match status" value="1"/>
</dbReference>
<organism evidence="2 3">
    <name type="scientific">Theileria orientalis</name>
    <dbReference type="NCBI Taxonomy" id="68886"/>
    <lineage>
        <taxon>Eukaryota</taxon>
        <taxon>Sar</taxon>
        <taxon>Alveolata</taxon>
        <taxon>Apicomplexa</taxon>
        <taxon>Aconoidasida</taxon>
        <taxon>Piroplasmida</taxon>
        <taxon>Theileriidae</taxon>
        <taxon>Theileria</taxon>
    </lineage>
</organism>
<evidence type="ECO:0000313" key="2">
    <source>
        <dbReference type="EMBL" id="UKK02121.1"/>
    </source>
</evidence>
<dbReference type="Pfam" id="PF03937">
    <property type="entry name" value="Sdh5"/>
    <property type="match status" value="1"/>
</dbReference>
<dbReference type="EMBL" id="CP056071">
    <property type="protein sequence ID" value="UKK02121.1"/>
    <property type="molecule type" value="Genomic_DNA"/>
</dbReference>
<accession>A0A976QX92</accession>
<protein>
    <submittedName>
        <fullName evidence="2">Uncharacterized protein</fullName>
    </submittedName>
</protein>
<dbReference type="Proteomes" id="UP000244811">
    <property type="component" value="Chromosome 2"/>
</dbReference>
<evidence type="ECO:0000313" key="3">
    <source>
        <dbReference type="Proteomes" id="UP000244811"/>
    </source>
</evidence>
<gene>
    <name evidence="2" type="ORF">MACK_001476</name>
</gene>
<name>A0A976QX92_THEOR</name>
<proteinExistence type="predicted"/>
<dbReference type="AlphaFoldDB" id="A0A976QX92"/>
<reference evidence="2" key="1">
    <citation type="submission" date="2022-07" db="EMBL/GenBank/DDBJ databases">
        <title>Evaluation of T. orientalis genome assembly methods using nanopore sequencing and analysis of variation between genomes.</title>
        <authorList>
            <person name="Yam J."/>
            <person name="Micallef M.L."/>
            <person name="Liu M."/>
            <person name="Djordjevic S.P."/>
            <person name="Bogema D.R."/>
            <person name="Jenkins C."/>
        </authorList>
    </citation>
    <scope>NUCLEOTIDE SEQUENCE</scope>
    <source>
        <strain evidence="2">Goon Nure</strain>
    </source>
</reference>
<dbReference type="Gene3D" id="1.10.150.250">
    <property type="entry name" value="Flavinator of succinate dehydrogenase"/>
    <property type="match status" value="1"/>
</dbReference>
<evidence type="ECO:0000256" key="1">
    <source>
        <dbReference type="ARBA" id="ARBA00023186"/>
    </source>
</evidence>
<dbReference type="InterPro" id="IPR005631">
    <property type="entry name" value="SDH"/>
</dbReference>